<keyword evidence="6 10" id="KW-1133">Transmembrane helix</keyword>
<feature type="transmembrane region" description="Helical" evidence="10">
    <location>
        <begin position="355"/>
        <end position="373"/>
    </location>
</feature>
<evidence type="ECO:0000256" key="9">
    <source>
        <dbReference type="ARBA" id="ARBA00061532"/>
    </source>
</evidence>
<evidence type="ECO:0000256" key="4">
    <source>
        <dbReference type="ARBA" id="ARBA00022960"/>
    </source>
</evidence>
<dbReference type="InterPro" id="IPR004268">
    <property type="entry name" value="MurJ"/>
</dbReference>
<dbReference type="AlphaFoldDB" id="A0A3A8AE67"/>
<keyword evidence="7 10" id="KW-0472">Membrane</keyword>
<dbReference type="Proteomes" id="UP000246132">
    <property type="component" value="Unassembled WGS sequence"/>
</dbReference>
<keyword evidence="13" id="KW-1185">Reference proteome</keyword>
<feature type="transmembrane region" description="Helical" evidence="10">
    <location>
        <begin position="158"/>
        <end position="179"/>
    </location>
</feature>
<dbReference type="NCBIfam" id="TIGR01695">
    <property type="entry name" value="murJ_mviN"/>
    <property type="match status" value="1"/>
</dbReference>
<protein>
    <recommendedName>
        <fullName evidence="10">Probable lipid II flippase MurJ</fullName>
    </recommendedName>
</protein>
<comment type="similarity">
    <text evidence="9 10 11">Belongs to the MurJ/MviN family.</text>
</comment>
<feature type="transmembrane region" description="Helical" evidence="10">
    <location>
        <begin position="313"/>
        <end position="335"/>
    </location>
</feature>
<dbReference type="CDD" id="cd13123">
    <property type="entry name" value="MATE_MurJ_like"/>
    <property type="match status" value="1"/>
</dbReference>
<feature type="transmembrane region" description="Helical" evidence="10">
    <location>
        <begin position="233"/>
        <end position="262"/>
    </location>
</feature>
<name>A0A3A8AE67_9HYPH</name>
<dbReference type="OrthoDB" id="9816572at2"/>
<comment type="caution">
    <text evidence="12">The sequence shown here is derived from an EMBL/GenBank/DDBJ whole genome shotgun (WGS) entry which is preliminary data.</text>
</comment>
<feature type="transmembrane region" description="Helical" evidence="10">
    <location>
        <begin position="385"/>
        <end position="405"/>
    </location>
</feature>
<gene>
    <name evidence="10 12" type="primary">murJ</name>
    <name evidence="12" type="ORF">DEM25_000910</name>
</gene>
<feature type="transmembrane region" description="Helical" evidence="10">
    <location>
        <begin position="411"/>
        <end position="432"/>
    </location>
</feature>
<keyword evidence="10 11" id="KW-0961">Cell wall biogenesis/degradation</keyword>
<keyword evidence="2 10" id="KW-1003">Cell membrane</keyword>
<evidence type="ECO:0000256" key="2">
    <source>
        <dbReference type="ARBA" id="ARBA00022475"/>
    </source>
</evidence>
<feature type="transmembrane region" description="Helical" evidence="10">
    <location>
        <begin position="26"/>
        <end position="45"/>
    </location>
</feature>
<evidence type="ECO:0000256" key="5">
    <source>
        <dbReference type="ARBA" id="ARBA00022984"/>
    </source>
</evidence>
<dbReference type="PANTHER" id="PTHR47019">
    <property type="entry name" value="LIPID II FLIPPASE MURJ"/>
    <property type="match status" value="1"/>
</dbReference>
<dbReference type="GO" id="GO:0034204">
    <property type="term" value="P:lipid translocation"/>
    <property type="evidence" value="ECO:0007669"/>
    <property type="project" value="TreeGrafter"/>
</dbReference>
<proteinExistence type="inferred from homology"/>
<organism evidence="12 13">
    <name type="scientific">Oceaniradius stylonematis</name>
    <dbReference type="NCBI Taxonomy" id="2184161"/>
    <lineage>
        <taxon>Bacteria</taxon>
        <taxon>Pseudomonadati</taxon>
        <taxon>Pseudomonadota</taxon>
        <taxon>Alphaproteobacteria</taxon>
        <taxon>Hyphomicrobiales</taxon>
        <taxon>Ahrensiaceae</taxon>
        <taxon>Oceaniradius</taxon>
    </lineage>
</organism>
<dbReference type="Pfam" id="PF03023">
    <property type="entry name" value="MurJ"/>
    <property type="match status" value="1"/>
</dbReference>
<feature type="transmembrane region" description="Helical" evidence="10">
    <location>
        <begin position="274"/>
        <end position="292"/>
    </location>
</feature>
<dbReference type="GO" id="GO:0015648">
    <property type="term" value="F:lipid-linked peptidoglycan transporter activity"/>
    <property type="evidence" value="ECO:0007669"/>
    <property type="project" value="UniProtKB-UniRule"/>
</dbReference>
<reference evidence="12 13" key="1">
    <citation type="journal article" date="2018" name="Int. J. Syst. Bacteriol.">
        <title>Oceaniradius stylonemae gen. nov., sp. nov., isolated from a red alga, Stylonema cornu-cervi.</title>
        <authorList>
            <person name="Jeong S."/>
        </authorList>
    </citation>
    <scope>NUCLEOTIDE SEQUENCE [LARGE SCALE GENOMIC DNA]</scope>
    <source>
        <strain evidence="12 13">StC1</strain>
    </source>
</reference>
<dbReference type="GO" id="GO:0008360">
    <property type="term" value="P:regulation of cell shape"/>
    <property type="evidence" value="ECO:0007669"/>
    <property type="project" value="UniProtKB-UniRule"/>
</dbReference>
<dbReference type="GO" id="GO:0071555">
    <property type="term" value="P:cell wall organization"/>
    <property type="evidence" value="ECO:0007669"/>
    <property type="project" value="UniProtKB-UniRule"/>
</dbReference>
<evidence type="ECO:0000256" key="6">
    <source>
        <dbReference type="ARBA" id="ARBA00022989"/>
    </source>
</evidence>
<dbReference type="UniPathway" id="UPA00219"/>
<keyword evidence="4 10" id="KW-0133">Cell shape</keyword>
<sequence>MSLLRNFATVGGATMTSRVLGFVRDILMAAALGTGPVADAFVVAFRFPNLFRRIFAEGAFNSAFIPLFSRRLEGEGREEARRFAQEAMAGLITVLAIVIGFAMIAMPVLMYGLAPGFSADPDKFDLTVELTRITFPYLLLVSLLALISGVLNGLGRFAAAAFAPVLLNVVLIAVLSYIVSSGLAATRDAGLWLSVGVVVGGVAQLAMVVIALRREGFALGFVRPRWNGRMKRLVTLGIPGVIAGGVTQINIVVGTIIASMQAGAASMLYYADRLYQLPLGVVGIAIGVVLLPELSRKLKAGDMGAAKAVEARALQFSMMLTLPAAVALAVIPHQLVSVLFERLAFDAESARGTALALQAFAVGLPAFVLVKVFSPGFFAREDTKTPMQVGIAAMAVNVAASLALFPFVGHVGIAIATSLAGWVNAIALYWLLNRRGLWTIDGPMTRLLVLIAVSAVLMGLCVWAAAQLLAPQLASGSPLVPRAAALSIVVGAGVVSFFGLAHLTGAARLGALRAMLFRRGV</sequence>
<feature type="transmembrane region" description="Helical" evidence="10">
    <location>
        <begin position="444"/>
        <end position="466"/>
    </location>
</feature>
<dbReference type="PANTHER" id="PTHR47019:SF1">
    <property type="entry name" value="LIPID II FLIPPASE MURJ"/>
    <property type="match status" value="1"/>
</dbReference>
<feature type="transmembrane region" description="Helical" evidence="10">
    <location>
        <begin position="486"/>
        <end position="509"/>
    </location>
</feature>
<dbReference type="InterPro" id="IPR051050">
    <property type="entry name" value="Lipid_II_flippase_MurJ/MviN"/>
</dbReference>
<evidence type="ECO:0000313" key="12">
    <source>
        <dbReference type="EMBL" id="RKF08582.1"/>
    </source>
</evidence>
<feature type="transmembrane region" description="Helical" evidence="10">
    <location>
        <begin position="191"/>
        <end position="212"/>
    </location>
</feature>
<dbReference type="PIRSF" id="PIRSF002869">
    <property type="entry name" value="MviN"/>
    <property type="match status" value="1"/>
</dbReference>
<comment type="function">
    <text evidence="8 10 11">Involved in peptidoglycan biosynthesis. Transports lipid-linked peptidoglycan precursors from the inner to the outer leaflet of the cytoplasmic membrane.</text>
</comment>
<evidence type="ECO:0000256" key="3">
    <source>
        <dbReference type="ARBA" id="ARBA00022692"/>
    </source>
</evidence>
<keyword evidence="5 10" id="KW-0573">Peptidoglycan synthesis</keyword>
<evidence type="ECO:0000256" key="1">
    <source>
        <dbReference type="ARBA" id="ARBA00004651"/>
    </source>
</evidence>
<feature type="transmembrane region" description="Helical" evidence="10">
    <location>
        <begin position="133"/>
        <end position="151"/>
    </location>
</feature>
<evidence type="ECO:0000313" key="13">
    <source>
        <dbReference type="Proteomes" id="UP000246132"/>
    </source>
</evidence>
<dbReference type="RefSeq" id="WP_109766775.1">
    <property type="nucleotide sequence ID" value="NZ_QFWV02000001.1"/>
</dbReference>
<dbReference type="GO" id="GO:0009252">
    <property type="term" value="P:peptidoglycan biosynthetic process"/>
    <property type="evidence" value="ECO:0007669"/>
    <property type="project" value="UniProtKB-UniRule"/>
</dbReference>
<feature type="transmembrane region" description="Helical" evidence="10">
    <location>
        <begin position="87"/>
        <end position="113"/>
    </location>
</feature>
<keyword evidence="10 11" id="KW-0813">Transport</keyword>
<evidence type="ECO:0000256" key="7">
    <source>
        <dbReference type="ARBA" id="ARBA00023136"/>
    </source>
</evidence>
<keyword evidence="3 10" id="KW-0812">Transmembrane</keyword>
<dbReference type="GO" id="GO:0005886">
    <property type="term" value="C:plasma membrane"/>
    <property type="evidence" value="ECO:0007669"/>
    <property type="project" value="UniProtKB-SubCell"/>
</dbReference>
<accession>A0A3A8AE67</accession>
<dbReference type="HAMAP" id="MF_02078">
    <property type="entry name" value="MurJ_MviN"/>
    <property type="match status" value="1"/>
</dbReference>
<keyword evidence="10" id="KW-0997">Cell inner membrane</keyword>
<comment type="subcellular location">
    <subcellularLocation>
        <location evidence="10">Cell inner membrane</location>
        <topology evidence="10">Multi-pass membrane protein</topology>
    </subcellularLocation>
    <subcellularLocation>
        <location evidence="1">Cell membrane</location>
        <topology evidence="1">Multi-pass membrane protein</topology>
    </subcellularLocation>
</comment>
<evidence type="ECO:0000256" key="8">
    <source>
        <dbReference type="ARBA" id="ARBA00060041"/>
    </source>
</evidence>
<dbReference type="PRINTS" id="PR01806">
    <property type="entry name" value="VIRFACTRMVIN"/>
</dbReference>
<dbReference type="EMBL" id="QFWV02000001">
    <property type="protein sequence ID" value="RKF08582.1"/>
    <property type="molecule type" value="Genomic_DNA"/>
</dbReference>
<evidence type="ECO:0000256" key="10">
    <source>
        <dbReference type="HAMAP-Rule" id="MF_02078"/>
    </source>
</evidence>
<comment type="pathway">
    <text evidence="10">Cell wall biogenesis; peptidoglycan biosynthesis.</text>
</comment>
<evidence type="ECO:0000256" key="11">
    <source>
        <dbReference type="PIRNR" id="PIRNR002869"/>
    </source>
</evidence>